<dbReference type="PANTHER" id="PTHR24320:SF252">
    <property type="entry name" value="DEHYDROGENASE_REDUCTASE FAMILY PROTEIN, PUTATIVE (AFU_ORTHOLOGUE AFUA_3G08550)-RELATED"/>
    <property type="match status" value="1"/>
</dbReference>
<evidence type="ECO:0000256" key="3">
    <source>
        <dbReference type="ARBA" id="ARBA00023002"/>
    </source>
</evidence>
<keyword evidence="6" id="KW-1185">Reference proteome</keyword>
<dbReference type="PRINTS" id="PR00081">
    <property type="entry name" value="GDHRDH"/>
</dbReference>
<dbReference type="InterPro" id="IPR036291">
    <property type="entry name" value="NAD(P)-bd_dom_sf"/>
</dbReference>
<name>A0A507BLE9_9PEZI</name>
<feature type="region of interest" description="Disordered" evidence="4">
    <location>
        <begin position="286"/>
        <end position="315"/>
    </location>
</feature>
<dbReference type="SUPFAM" id="SSF51735">
    <property type="entry name" value="NAD(P)-binding Rossmann-fold domains"/>
    <property type="match status" value="1"/>
</dbReference>
<sequence>MLPPSSASASLPPHRDPFPVTFLKHQFRPHNQPSLAKLFLHHRVAVVTGANSGIGLECARLLLSLGLSRLILAVRSREAGESEAAPLRQTCPNIEINVWHLDLNLYGSVWVFAPRCEALPRLDIAIPNASIMNSEFRVSPTTGHEETLQVNYLSTALLALLLLPTLEPKHPGGGPGRLTLVCSGASVTMNFPEKDAAPLITALDDSTGWDSAVAKERCDVTKLLLLMFMQKPCDIIVGPDAVIINAVDPGFTQRTGLFRSLSLPVKVACWLPYKLFAASPERGGHGPTLTPLSSEARRPTAASSGTGRSAREFCI</sequence>
<keyword evidence="3" id="KW-0560">Oxidoreductase</keyword>
<organism evidence="5 6">
    <name type="scientific">Thyridium curvatum</name>
    <dbReference type="NCBI Taxonomy" id="1093900"/>
    <lineage>
        <taxon>Eukaryota</taxon>
        <taxon>Fungi</taxon>
        <taxon>Dikarya</taxon>
        <taxon>Ascomycota</taxon>
        <taxon>Pezizomycotina</taxon>
        <taxon>Sordariomycetes</taxon>
        <taxon>Sordariomycetidae</taxon>
        <taxon>Thyridiales</taxon>
        <taxon>Thyridiaceae</taxon>
        <taxon>Thyridium</taxon>
    </lineage>
</organism>
<evidence type="ECO:0000313" key="5">
    <source>
        <dbReference type="EMBL" id="TPX17510.1"/>
    </source>
</evidence>
<dbReference type="InParanoid" id="A0A507BLE9"/>
<gene>
    <name evidence="5" type="ORF">E0L32_003153</name>
</gene>
<dbReference type="PANTHER" id="PTHR24320">
    <property type="entry name" value="RETINOL DEHYDROGENASE"/>
    <property type="match status" value="1"/>
</dbReference>
<proteinExistence type="inferred from homology"/>
<comment type="similarity">
    <text evidence="1">Belongs to the short-chain dehydrogenases/reductases (SDR) family.</text>
</comment>
<dbReference type="Pfam" id="PF00106">
    <property type="entry name" value="adh_short"/>
    <property type="match status" value="1"/>
</dbReference>
<dbReference type="Gene3D" id="3.40.50.720">
    <property type="entry name" value="NAD(P)-binding Rossmann-like Domain"/>
    <property type="match status" value="1"/>
</dbReference>
<dbReference type="STRING" id="1093900.A0A507BLE9"/>
<reference evidence="5 6" key="1">
    <citation type="submission" date="2019-06" db="EMBL/GenBank/DDBJ databases">
        <title>Draft genome sequence of the filamentous fungus Phialemoniopsis curvata isolated from diesel fuel.</title>
        <authorList>
            <person name="Varaljay V.A."/>
            <person name="Lyon W.J."/>
            <person name="Crouch A.L."/>
            <person name="Drake C.E."/>
            <person name="Hollomon J.M."/>
            <person name="Nadeau L.J."/>
            <person name="Nunn H.S."/>
            <person name="Stevenson B.S."/>
            <person name="Bojanowski C.L."/>
            <person name="Crookes-Goodson W.J."/>
        </authorList>
    </citation>
    <scope>NUCLEOTIDE SEQUENCE [LARGE SCALE GENOMIC DNA]</scope>
    <source>
        <strain evidence="5 6">D216</strain>
    </source>
</reference>
<dbReference type="InterPro" id="IPR002347">
    <property type="entry name" value="SDR_fam"/>
</dbReference>
<dbReference type="OrthoDB" id="542013at2759"/>
<dbReference type="RefSeq" id="XP_030999221.1">
    <property type="nucleotide sequence ID" value="XM_031137422.1"/>
</dbReference>
<keyword evidence="2" id="KW-0521">NADP</keyword>
<evidence type="ECO:0000256" key="2">
    <source>
        <dbReference type="ARBA" id="ARBA00022857"/>
    </source>
</evidence>
<dbReference type="EMBL" id="SKBQ01000013">
    <property type="protein sequence ID" value="TPX17510.1"/>
    <property type="molecule type" value="Genomic_DNA"/>
</dbReference>
<evidence type="ECO:0000256" key="4">
    <source>
        <dbReference type="SAM" id="MobiDB-lite"/>
    </source>
</evidence>
<comment type="caution">
    <text evidence="5">The sequence shown here is derived from an EMBL/GenBank/DDBJ whole genome shotgun (WGS) entry which is preliminary data.</text>
</comment>
<protein>
    <submittedName>
        <fullName evidence="5">Uncharacterized protein</fullName>
    </submittedName>
</protein>
<dbReference type="GO" id="GO:0016491">
    <property type="term" value="F:oxidoreductase activity"/>
    <property type="evidence" value="ECO:0007669"/>
    <property type="project" value="UniProtKB-KW"/>
</dbReference>
<accession>A0A507BLE9</accession>
<evidence type="ECO:0000313" key="6">
    <source>
        <dbReference type="Proteomes" id="UP000319257"/>
    </source>
</evidence>
<dbReference type="Proteomes" id="UP000319257">
    <property type="component" value="Unassembled WGS sequence"/>
</dbReference>
<dbReference type="GeneID" id="41970600"/>
<evidence type="ECO:0000256" key="1">
    <source>
        <dbReference type="ARBA" id="ARBA00006484"/>
    </source>
</evidence>
<dbReference type="AlphaFoldDB" id="A0A507BLE9"/>